<protein>
    <submittedName>
        <fullName evidence="7">Protein-S-isoprenylcysteine O-methyltransferase Ste14</fullName>
    </submittedName>
</protein>
<organism evidence="7 8">
    <name type="scientific">Salinibacter ruber</name>
    <dbReference type="NCBI Taxonomy" id="146919"/>
    <lineage>
        <taxon>Bacteria</taxon>
        <taxon>Pseudomonadati</taxon>
        <taxon>Rhodothermota</taxon>
        <taxon>Rhodothermia</taxon>
        <taxon>Rhodothermales</taxon>
        <taxon>Salinibacteraceae</taxon>
        <taxon>Salinibacter</taxon>
    </lineage>
</organism>
<evidence type="ECO:0000256" key="4">
    <source>
        <dbReference type="ARBA" id="ARBA00023136"/>
    </source>
</evidence>
<evidence type="ECO:0000256" key="1">
    <source>
        <dbReference type="ARBA" id="ARBA00004127"/>
    </source>
</evidence>
<evidence type="ECO:0000313" key="6">
    <source>
        <dbReference type="EMBL" id="MCS3709721.1"/>
    </source>
</evidence>
<comment type="caution">
    <text evidence="7">The sequence shown here is derived from an EMBL/GenBank/DDBJ whole genome shotgun (WGS) entry which is preliminary data.</text>
</comment>
<keyword evidence="3 5" id="KW-1133">Transmembrane helix</keyword>
<dbReference type="Pfam" id="PF04191">
    <property type="entry name" value="PEMT"/>
    <property type="match status" value="1"/>
</dbReference>
<keyword evidence="2 5" id="KW-0812">Transmembrane</keyword>
<dbReference type="Gene3D" id="1.20.120.1630">
    <property type="match status" value="1"/>
</dbReference>
<dbReference type="RefSeq" id="WP_259040307.1">
    <property type="nucleotide sequence ID" value="NZ_JANTZO010000005.1"/>
</dbReference>
<feature type="transmembrane region" description="Helical" evidence="5">
    <location>
        <begin position="81"/>
        <end position="104"/>
    </location>
</feature>
<sequence>MTPVEFVFWGTMTTVVLLDLSLLATLLRPRLGFWPPPGRDTWQYRLTWALFSGTCAGFLVVGGLDAGSLGVNHWLGEAGTLIIGSTLFMGGTTIASYAMGYLGLRGCLGLEAELVTEGPFAVNRNPGYVGDLILMAGYVILSDSRLAGIVAAGAALWFLVAPLAEEPWLEKQYGKDYRRYKKQHPRFLGWSSFGVPAHEGA</sequence>
<dbReference type="Proteomes" id="UP001155144">
    <property type="component" value="Unassembled WGS sequence"/>
</dbReference>
<comment type="subcellular location">
    <subcellularLocation>
        <location evidence="1">Endomembrane system</location>
        <topology evidence="1">Multi-pass membrane protein</topology>
    </subcellularLocation>
</comment>
<gene>
    <name evidence="7" type="ORF">GGP45_002726</name>
    <name evidence="6" type="ORF">GGP61_001325</name>
</gene>
<proteinExistence type="predicted"/>
<dbReference type="EMBL" id="JANUBL010000005">
    <property type="protein sequence ID" value="MCS4122366.1"/>
    <property type="molecule type" value="Genomic_DNA"/>
</dbReference>
<keyword evidence="4 5" id="KW-0472">Membrane</keyword>
<evidence type="ECO:0000256" key="5">
    <source>
        <dbReference type="SAM" id="Phobius"/>
    </source>
</evidence>
<feature type="transmembrane region" description="Helical" evidence="5">
    <location>
        <begin position="6"/>
        <end position="27"/>
    </location>
</feature>
<reference evidence="7" key="1">
    <citation type="submission" date="2022-08" db="EMBL/GenBank/DDBJ databases">
        <title>Genomic Encyclopedia of Type Strains, Phase V (KMG-V): Genome sequencing to study the core and pangenomes of soil and plant-associated prokaryotes.</title>
        <authorList>
            <person name="Whitman W."/>
        </authorList>
    </citation>
    <scope>NUCLEOTIDE SEQUENCE</scope>
    <source>
        <strain evidence="7">SP3026</strain>
        <strain evidence="6">SP3049</strain>
    </source>
</reference>
<dbReference type="InterPro" id="IPR007318">
    <property type="entry name" value="Phopholipid_MeTrfase"/>
</dbReference>
<dbReference type="EMBL" id="JANUAE010000004">
    <property type="protein sequence ID" value="MCS3709721.1"/>
    <property type="molecule type" value="Genomic_DNA"/>
</dbReference>
<dbReference type="AlphaFoldDB" id="A0A9X3A9X9"/>
<evidence type="ECO:0000313" key="8">
    <source>
        <dbReference type="Proteomes" id="UP001155144"/>
    </source>
</evidence>
<name>A0A9X3A9X9_9BACT</name>
<accession>A0A9X3A9X9</accession>
<dbReference type="GO" id="GO:0012505">
    <property type="term" value="C:endomembrane system"/>
    <property type="evidence" value="ECO:0007669"/>
    <property type="project" value="UniProtKB-SubCell"/>
</dbReference>
<evidence type="ECO:0000256" key="3">
    <source>
        <dbReference type="ARBA" id="ARBA00022989"/>
    </source>
</evidence>
<evidence type="ECO:0000313" key="7">
    <source>
        <dbReference type="EMBL" id="MCS4122366.1"/>
    </source>
</evidence>
<feature type="transmembrane region" description="Helical" evidence="5">
    <location>
        <begin position="48"/>
        <end position="69"/>
    </location>
</feature>
<evidence type="ECO:0000256" key="2">
    <source>
        <dbReference type="ARBA" id="ARBA00022692"/>
    </source>
</evidence>
<dbReference type="Proteomes" id="UP001155057">
    <property type="component" value="Unassembled WGS sequence"/>
</dbReference>
<feature type="transmembrane region" description="Helical" evidence="5">
    <location>
        <begin position="147"/>
        <end position="164"/>
    </location>
</feature>